<keyword evidence="2 8" id="KW-0645">Protease</keyword>
<evidence type="ECO:0000256" key="1">
    <source>
        <dbReference type="ARBA" id="ARBA00008136"/>
    </source>
</evidence>
<keyword evidence="5" id="KW-0190">Covalent protein-DNA linkage</keyword>
<dbReference type="Pfam" id="PF02586">
    <property type="entry name" value="SRAP"/>
    <property type="match status" value="1"/>
</dbReference>
<dbReference type="InterPro" id="IPR003738">
    <property type="entry name" value="SRAP"/>
</dbReference>
<accession>A0A2I1RIK1</accession>
<evidence type="ECO:0000313" key="10">
    <source>
        <dbReference type="Proteomes" id="UP000234914"/>
    </source>
</evidence>
<reference evidence="9 10" key="1">
    <citation type="submission" date="2017-12" db="EMBL/GenBank/DDBJ databases">
        <title>Phylogenetic diversity of female urinary microbiome.</title>
        <authorList>
            <person name="Thomas-White K."/>
            <person name="Wolfe A.J."/>
        </authorList>
    </citation>
    <scope>NUCLEOTIDE SEQUENCE [LARGE SCALE GENOMIC DNA]</scope>
    <source>
        <strain evidence="9 10">UMB0416</strain>
    </source>
</reference>
<dbReference type="GO" id="GO:0106300">
    <property type="term" value="P:protein-DNA covalent cross-linking repair"/>
    <property type="evidence" value="ECO:0007669"/>
    <property type="project" value="InterPro"/>
</dbReference>
<proteinExistence type="inferred from homology"/>
<dbReference type="PANTHER" id="PTHR13604:SF0">
    <property type="entry name" value="ABASIC SITE PROCESSING PROTEIN HMCES"/>
    <property type="match status" value="1"/>
</dbReference>
<evidence type="ECO:0000256" key="6">
    <source>
        <dbReference type="ARBA" id="ARBA00023125"/>
    </source>
</evidence>
<evidence type="ECO:0000256" key="2">
    <source>
        <dbReference type="ARBA" id="ARBA00022670"/>
    </source>
</evidence>
<evidence type="ECO:0000256" key="7">
    <source>
        <dbReference type="ARBA" id="ARBA00023239"/>
    </source>
</evidence>
<organism evidence="9 10">
    <name type="scientific">Faucicola osloensis</name>
    <name type="common">Moraxella osloensis</name>
    <dbReference type="NCBI Taxonomy" id="34062"/>
    <lineage>
        <taxon>Bacteria</taxon>
        <taxon>Pseudomonadati</taxon>
        <taxon>Pseudomonadota</taxon>
        <taxon>Gammaproteobacteria</taxon>
        <taxon>Moraxellales</taxon>
        <taxon>Moraxellaceae</taxon>
        <taxon>Faucicola</taxon>
    </lineage>
</organism>
<dbReference type="PANTHER" id="PTHR13604">
    <property type="entry name" value="DC12-RELATED"/>
    <property type="match status" value="1"/>
</dbReference>
<keyword evidence="6" id="KW-0238">DNA-binding</keyword>
<dbReference type="InterPro" id="IPR036590">
    <property type="entry name" value="SRAP-like"/>
</dbReference>
<name>A0A2I1RIK1_FAUOS</name>
<sequence>MCANFEPITKAQASLFTNQQLSFDFKTDIYPGYDCPLLFANVGDSAEWRSVKFGMVPKWAKDLDICRFTYNARTETVGDKPSFENAWHHSQFALIPVQTIFEPKYPYANEQGDGKSQRWGIYREDGQPFTVAAIYEVARIQGEIIRSMSMLTINADQHPLMSQFHRPDDEKRSIVVIEPEYGMDWLTATPENAFKLLQPMGEGCFGLVRCQEQSERITAQIA</sequence>
<dbReference type="RefSeq" id="WP_101964267.1">
    <property type="nucleotide sequence ID" value="NZ_JAHXPO010000039.1"/>
</dbReference>
<keyword evidence="4 8" id="KW-0378">Hydrolase</keyword>
<comment type="caution">
    <text evidence="9">The sequence shown here is derived from an EMBL/GenBank/DDBJ whole genome shotgun (WGS) entry which is preliminary data.</text>
</comment>
<keyword evidence="7" id="KW-0456">Lyase</keyword>
<evidence type="ECO:0000256" key="4">
    <source>
        <dbReference type="ARBA" id="ARBA00022801"/>
    </source>
</evidence>
<dbReference type="GO" id="GO:0003697">
    <property type="term" value="F:single-stranded DNA binding"/>
    <property type="evidence" value="ECO:0007669"/>
    <property type="project" value="InterPro"/>
</dbReference>
<comment type="similarity">
    <text evidence="1 8">Belongs to the SOS response-associated peptidase family.</text>
</comment>
<dbReference type="AlphaFoldDB" id="A0A2I1RIK1"/>
<dbReference type="SUPFAM" id="SSF143081">
    <property type="entry name" value="BB1717-like"/>
    <property type="match status" value="1"/>
</dbReference>
<dbReference type="EC" id="3.4.-.-" evidence="8"/>
<evidence type="ECO:0000256" key="5">
    <source>
        <dbReference type="ARBA" id="ARBA00023124"/>
    </source>
</evidence>
<gene>
    <name evidence="9" type="ORF">CYJ96_05745</name>
</gene>
<protein>
    <recommendedName>
        <fullName evidence="8">Abasic site processing protein</fullName>
        <ecNumber evidence="8">3.4.-.-</ecNumber>
    </recommendedName>
</protein>
<evidence type="ECO:0000256" key="8">
    <source>
        <dbReference type="RuleBase" id="RU364100"/>
    </source>
</evidence>
<dbReference type="GO" id="GO:0016829">
    <property type="term" value="F:lyase activity"/>
    <property type="evidence" value="ECO:0007669"/>
    <property type="project" value="UniProtKB-KW"/>
</dbReference>
<keyword evidence="3" id="KW-0227">DNA damage</keyword>
<dbReference type="GO" id="GO:0008233">
    <property type="term" value="F:peptidase activity"/>
    <property type="evidence" value="ECO:0007669"/>
    <property type="project" value="UniProtKB-KW"/>
</dbReference>
<dbReference type="GO" id="GO:0006508">
    <property type="term" value="P:proteolysis"/>
    <property type="evidence" value="ECO:0007669"/>
    <property type="project" value="UniProtKB-KW"/>
</dbReference>
<dbReference type="EMBL" id="PKJS01000006">
    <property type="protein sequence ID" value="PKZ68959.1"/>
    <property type="molecule type" value="Genomic_DNA"/>
</dbReference>
<evidence type="ECO:0000313" key="9">
    <source>
        <dbReference type="EMBL" id="PKZ68959.1"/>
    </source>
</evidence>
<dbReference type="Proteomes" id="UP000234914">
    <property type="component" value="Unassembled WGS sequence"/>
</dbReference>
<dbReference type="Gene3D" id="3.90.1680.10">
    <property type="entry name" value="SOS response associated peptidase-like"/>
    <property type="match status" value="1"/>
</dbReference>
<evidence type="ECO:0000256" key="3">
    <source>
        <dbReference type="ARBA" id="ARBA00022763"/>
    </source>
</evidence>